<sequence length="61" mass="6866">MSNIKLDLRTLVTELREEEQTASNSGNQLHAKGLSHARGLLEAVLKRHSIEIPNRLENIYG</sequence>
<accession>A0ABM5YPP9</accession>
<gene>
    <name evidence="1" type="ORF">AVL57_00170</name>
</gene>
<dbReference type="EMBL" id="CP013927">
    <property type="protein sequence ID" value="AMJ76597.1"/>
    <property type="molecule type" value="Genomic_DNA"/>
</dbReference>
<keyword evidence="1" id="KW-0614">Plasmid</keyword>
<evidence type="ECO:0000313" key="1">
    <source>
        <dbReference type="EMBL" id="AMJ76597.1"/>
    </source>
</evidence>
<reference evidence="1 2" key="1">
    <citation type="submission" date="2015-12" db="EMBL/GenBank/DDBJ databases">
        <title>Intraspecies pangenome expansion in the marine bacterium Alteromonas.</title>
        <authorList>
            <person name="Lopez-Perez M."/>
            <person name="Rodriguez-Valera F."/>
        </authorList>
    </citation>
    <scope>NUCLEOTIDE SEQUENCE [LARGE SCALE GENOMIC DNA]</scope>
    <source>
        <strain evidence="1 2">LMG 21861</strain>
        <plasmid evidence="1 2">pASTE61-200</plasmid>
    </source>
</reference>
<proteinExistence type="predicted"/>
<name>A0ABM5YPP9_9ALTE</name>
<organism evidence="1 2">
    <name type="scientific">Alteromonas stellipolaris</name>
    <dbReference type="NCBI Taxonomy" id="233316"/>
    <lineage>
        <taxon>Bacteria</taxon>
        <taxon>Pseudomonadati</taxon>
        <taxon>Pseudomonadota</taxon>
        <taxon>Gammaproteobacteria</taxon>
        <taxon>Alteromonadales</taxon>
        <taxon>Alteromonadaceae</taxon>
        <taxon>Alteromonas/Salinimonas group</taxon>
        <taxon>Alteromonas</taxon>
    </lineage>
</organism>
<dbReference type="RefSeq" id="WP_061093638.1">
    <property type="nucleotide sequence ID" value="NZ_CP013927.1"/>
</dbReference>
<keyword evidence="2" id="KW-1185">Reference proteome</keyword>
<protein>
    <submittedName>
        <fullName evidence="1">Uncharacterized protein</fullName>
    </submittedName>
</protein>
<dbReference type="Proteomes" id="UP000056750">
    <property type="component" value="Plasmid pASTE61-200"/>
</dbReference>
<evidence type="ECO:0000313" key="2">
    <source>
        <dbReference type="Proteomes" id="UP000056750"/>
    </source>
</evidence>
<geneLocation type="plasmid" evidence="1 2">
    <name>pASTE61-200</name>
</geneLocation>